<organism evidence="1 2">
    <name type="scientific">Xanthomonas campestris pv. phaseoli</name>
    <dbReference type="NCBI Taxonomy" id="317013"/>
    <lineage>
        <taxon>Bacteria</taxon>
        <taxon>Pseudomonadati</taxon>
        <taxon>Pseudomonadota</taxon>
        <taxon>Gammaproteobacteria</taxon>
        <taxon>Lysobacterales</taxon>
        <taxon>Lysobacteraceae</taxon>
        <taxon>Xanthomonas</taxon>
    </lineage>
</organism>
<name>A0ABY1TP58_XANCH</name>
<comment type="caution">
    <text evidence="1">The sequence shown here is derived from an EMBL/GenBank/DDBJ whole genome shotgun (WGS) entry which is preliminary data.</text>
</comment>
<gene>
    <name evidence="1" type="ORF">XAP6984_250040</name>
</gene>
<proteinExistence type="predicted"/>
<keyword evidence="2" id="KW-1185">Reference proteome</keyword>
<protein>
    <submittedName>
        <fullName evidence="1">Uncharacterized protein</fullName>
    </submittedName>
</protein>
<accession>A0ABY1TP58</accession>
<dbReference type="EMBL" id="OCYT01000079">
    <property type="protein sequence ID" value="SON78297.1"/>
    <property type="molecule type" value="Genomic_DNA"/>
</dbReference>
<dbReference type="Proteomes" id="UP000234181">
    <property type="component" value="Unassembled WGS sequence"/>
</dbReference>
<reference evidence="1 2" key="1">
    <citation type="submission" date="2017-10" db="EMBL/GenBank/DDBJ databases">
        <authorList>
            <person name="Regsiter A."/>
            <person name="William W."/>
        </authorList>
    </citation>
    <scope>NUCLEOTIDE SEQUENCE [LARGE SCALE GENOMIC DNA]</scope>
    <source>
        <strain evidence="1 2">CFBP6984</strain>
    </source>
</reference>
<evidence type="ECO:0000313" key="1">
    <source>
        <dbReference type="EMBL" id="SON78297.1"/>
    </source>
</evidence>
<evidence type="ECO:0000313" key="2">
    <source>
        <dbReference type="Proteomes" id="UP000234181"/>
    </source>
</evidence>
<sequence>MAKNTAHVLTLFALSNLWMKRKQLLPAMGSLRLYPGEFPRKAPEMAKFRRSERHSSERRDIPHPQASLFRPSLTMLEERETMTCVSLHDLTGSISTA</sequence>